<feature type="non-terminal residue" evidence="1">
    <location>
        <position position="1"/>
    </location>
</feature>
<dbReference type="AlphaFoldDB" id="A0A392TCG6"/>
<proteinExistence type="predicted"/>
<protein>
    <submittedName>
        <fullName evidence="1">Uncharacterized protein</fullName>
    </submittedName>
</protein>
<comment type="caution">
    <text evidence="1">The sequence shown here is derived from an EMBL/GenBank/DDBJ whole genome shotgun (WGS) entry which is preliminary data.</text>
</comment>
<accession>A0A392TCG6</accession>
<keyword evidence="2" id="KW-1185">Reference proteome</keyword>
<evidence type="ECO:0000313" key="1">
    <source>
        <dbReference type="EMBL" id="MCI58127.1"/>
    </source>
</evidence>
<dbReference type="EMBL" id="LXQA010540884">
    <property type="protein sequence ID" value="MCI58127.1"/>
    <property type="molecule type" value="Genomic_DNA"/>
</dbReference>
<organism evidence="1 2">
    <name type="scientific">Trifolium medium</name>
    <dbReference type="NCBI Taxonomy" id="97028"/>
    <lineage>
        <taxon>Eukaryota</taxon>
        <taxon>Viridiplantae</taxon>
        <taxon>Streptophyta</taxon>
        <taxon>Embryophyta</taxon>
        <taxon>Tracheophyta</taxon>
        <taxon>Spermatophyta</taxon>
        <taxon>Magnoliopsida</taxon>
        <taxon>eudicotyledons</taxon>
        <taxon>Gunneridae</taxon>
        <taxon>Pentapetalae</taxon>
        <taxon>rosids</taxon>
        <taxon>fabids</taxon>
        <taxon>Fabales</taxon>
        <taxon>Fabaceae</taxon>
        <taxon>Papilionoideae</taxon>
        <taxon>50 kb inversion clade</taxon>
        <taxon>NPAAA clade</taxon>
        <taxon>Hologalegina</taxon>
        <taxon>IRL clade</taxon>
        <taxon>Trifolieae</taxon>
        <taxon>Trifolium</taxon>
    </lineage>
</organism>
<reference evidence="1 2" key="1">
    <citation type="journal article" date="2018" name="Front. Plant Sci.">
        <title>Red Clover (Trifolium pratense) and Zigzag Clover (T. medium) - A Picture of Genomic Similarities and Differences.</title>
        <authorList>
            <person name="Dluhosova J."/>
            <person name="Istvanek J."/>
            <person name="Nedelnik J."/>
            <person name="Repkova J."/>
        </authorList>
    </citation>
    <scope>NUCLEOTIDE SEQUENCE [LARGE SCALE GENOMIC DNA]</scope>
    <source>
        <strain evidence="2">cv. 10/8</strain>
        <tissue evidence="1">Leaf</tissue>
    </source>
</reference>
<sequence>EHVITPDKEKSPDVVINDNVFVDNTVVNSQSEESMKTVSENLNDAPTEKHKGADNNVIGLEDDVGSKEKFVEEVPTTNMSKRLRSNSGKGV</sequence>
<evidence type="ECO:0000313" key="2">
    <source>
        <dbReference type="Proteomes" id="UP000265520"/>
    </source>
</evidence>
<feature type="non-terminal residue" evidence="1">
    <location>
        <position position="91"/>
    </location>
</feature>
<name>A0A392TCG6_9FABA</name>
<dbReference type="Proteomes" id="UP000265520">
    <property type="component" value="Unassembled WGS sequence"/>
</dbReference>